<dbReference type="RefSeq" id="WP_117977048.1">
    <property type="nucleotide sequence ID" value="NZ_QRST01000028.1"/>
</dbReference>
<proteinExistence type="predicted"/>
<evidence type="ECO:0000313" key="1">
    <source>
        <dbReference type="EMBL" id="RGQ03027.1"/>
    </source>
</evidence>
<dbReference type="InterPro" id="IPR023825">
    <property type="entry name" value="CRISPR-assoc_RAMP_BGP1436"/>
</dbReference>
<name>A0A411ZJL8_9FIRM</name>
<dbReference type="AlphaFoldDB" id="A0A411ZJL8"/>
<comment type="caution">
    <text evidence="1">The sequence shown here is derived from an EMBL/GenBank/DDBJ whole genome shotgun (WGS) entry which is preliminary data.</text>
</comment>
<gene>
    <name evidence="1" type="ORF">DWZ11_10430</name>
</gene>
<reference evidence="1 2" key="1">
    <citation type="submission" date="2018-08" db="EMBL/GenBank/DDBJ databases">
        <title>A genome reference for cultivated species of the human gut microbiota.</title>
        <authorList>
            <person name="Zou Y."/>
            <person name="Xue W."/>
            <person name="Luo G."/>
        </authorList>
    </citation>
    <scope>NUCLEOTIDE SEQUENCE [LARGE SCALE GENOMIC DNA]</scope>
    <source>
        <strain evidence="1 2">AF29-2</strain>
    </source>
</reference>
<evidence type="ECO:0000313" key="2">
    <source>
        <dbReference type="Proteomes" id="UP000284662"/>
    </source>
</evidence>
<organism evidence="1 2">
    <name type="scientific">Megamonas rupellensis</name>
    <dbReference type="NCBI Taxonomy" id="491921"/>
    <lineage>
        <taxon>Bacteria</taxon>
        <taxon>Bacillati</taxon>
        <taxon>Bacillota</taxon>
        <taxon>Negativicutes</taxon>
        <taxon>Selenomonadales</taxon>
        <taxon>Selenomonadaceae</taxon>
        <taxon>Megamonas</taxon>
    </lineage>
</organism>
<protein>
    <submittedName>
        <fullName evidence="1">TIGR03986 family CRISPR-associated RAMP protein</fullName>
    </submittedName>
</protein>
<accession>A0A411ZJL8</accession>
<dbReference type="EMBL" id="QRST01000028">
    <property type="protein sequence ID" value="RGQ03027.1"/>
    <property type="molecule type" value="Genomic_DNA"/>
</dbReference>
<dbReference type="NCBIfam" id="TIGR03986">
    <property type="entry name" value="TIGR03986 family CRISPR-associated RAMP protein"/>
    <property type="match status" value="1"/>
</dbReference>
<dbReference type="Proteomes" id="UP000284662">
    <property type="component" value="Unassembled WGS sequence"/>
</dbReference>
<sequence length="598" mass="70355">MKKNIPNLTLEEKTRAPYNFVQLNDIIVPSRLNKYIEMEQLKNTKINYANKNGKKILNEAGYKAFIKDGKKYSGYFDVTIENITPLYIGGESGLLREGIHKAIPGSSLRGCLKNIFRIITNSAMRCSENGNFNDGLFFWRSIAKDDLFSKEYLEEMSMQDRDNNKSIPKARAGFLIEFMGKKYVCPANFEVINNTTNIKKVSESPYIIWKNDYVDIFSGNIDKKDKRYFYRITKPIWDKRIAIANDFMKAYKLDRNRNSKNLFKLKVNSTQSIPKGLKFLEYALKKRYKIISPCFYCLEDGEVCHLGSSPYYRIPYKKTVAMHVPTELKLPKIDFTDAIFGNKEYWGSRVYVEDCYLNDEEEKNAFYKNFYLDVSSPNPTAYQFYLNVDENDNVQNWNGNTTIRGYKLYWHKKINWKGKQKEDIYRKYSKVIIRPLIDKCHFNGKVRFENLDKVELGALTYLFKLGEENCCYKLGMGKAMGLGSIKILADLYLREDEYYTKLFDDKGNFKAYKLEVNKQEYIECFNQYMYKVLNEHSKESLELYQKRMNNLKIIMGIENINDNKWCQKVSYMDMNNDIDKEILKKKIPLPSISEVIMK</sequence>